<evidence type="ECO:0000313" key="3">
    <source>
        <dbReference type="Proteomes" id="UP001155163"/>
    </source>
</evidence>
<feature type="region of interest" description="Disordered" evidence="1">
    <location>
        <begin position="334"/>
        <end position="358"/>
    </location>
</feature>
<accession>A0ABT0JK47</accession>
<name>A0ABT0JK47_9PSED</name>
<protein>
    <submittedName>
        <fullName evidence="2">DUF748 domain-containing protein</fullName>
    </submittedName>
</protein>
<dbReference type="Pfam" id="PF05359">
    <property type="entry name" value="DUF748"/>
    <property type="match status" value="2"/>
</dbReference>
<dbReference type="InterPro" id="IPR008023">
    <property type="entry name" value="DUF748"/>
</dbReference>
<sequence>MTKGLIRAIGALLTALALYSLLGFLILPGIALRVANQQLANYATTPAHIQRIELNPFSLELTVWGLTLGEPGKEHVAFERLYANLQLDSLWTRALHLADVELDKPKTEILFDKAGKLNLLSLFKLPASEPTPADPEAKPFPLRIERIKLAGGYVHFQDLRPSEPIEFLYDKLDFELKNLSTLPDDSADMTLVAAGPEGGQIDWAGNFSLAPIASEGTLKVTDGKMKAWWPYVRDAVPLVLEDGVLNFNTHYKFNLSKNTELLLDNTSLSVAPFAIKAPDGRPLARLERLDVSETTVDLAKQQVIVGKVRSQKLETWAALEADGQLDWQKLFASQPAKPAPAPTPAAADSPKPAPAAPSKPWQVLLKDVQLRNYQVHLADRQAKPAVALEVGPLNLDLQNFDSLNQSPFTLKLDTGLGKQGKILATGEVNLQPVSAKLKVQSKDIDLRVAQSYISPFIRLELRSGMLGSDLAVDLKKLEPLTFSITGRAEINQLHTLDTLKTRDFVKWKQVVVEGLNYQHGDRLDITRVNLIQPYARFIINDDRTTNVDDLLIPQPAGSANSSSAKKSSGSSKPLGIHIGEIAINDGSANFADLSLTPNFATAVQQLNGQIGTIDSRKAEPASVDVKGKVDRYAPVTIKGSVNPFDPMAALDIATSFKRVELTTLTPYSGKFAGFRIRKGRLNLDLHYMITKGQLKAENKLVVEQLQLGEKVDSPDAVDLPIRLAVALLKDTDGKISIELPISGDLNNPQFSVMPIVWQTLRNLVLRAAQAPFKFIGGLIGGGGAQDLGNVSFAPGSSELSKESESALTTLSKALKERPTLRLEIEGTSAQSSDGPFIAEQRLEREYQYNYYKMLQRRGDKVPAQASLLQVPENEKAPLLEGIYRTRLKQQPPAEWAQLGRDERSAKLREGVIQFWSSSDVLLRQLGQERASSIKDFLVDKGQLADDRVYFIDANLGQAESDGRVVTPLHLDAE</sequence>
<dbReference type="Proteomes" id="UP001155163">
    <property type="component" value="Unassembled WGS sequence"/>
</dbReference>
<feature type="compositionally biased region" description="Low complexity" evidence="1">
    <location>
        <begin position="556"/>
        <end position="571"/>
    </location>
</feature>
<reference evidence="2 3" key="2">
    <citation type="journal article" date="2023" name="Plant Pathol.">
        <title>Dismantling and reorganizing Pseudomonas marginalis sensu#lato.</title>
        <authorList>
            <person name="Sawada H."/>
            <person name="Fujikawa T."/>
            <person name="Satou M."/>
        </authorList>
    </citation>
    <scope>NUCLEOTIDE SEQUENCE [LARGE SCALE GENOMIC DNA]</scope>
    <source>
        <strain evidence="2 3">MAFF 302046</strain>
    </source>
</reference>
<evidence type="ECO:0000256" key="1">
    <source>
        <dbReference type="SAM" id="MobiDB-lite"/>
    </source>
</evidence>
<dbReference type="PANTHER" id="PTHR30441:SF8">
    <property type="entry name" value="DUF748 DOMAIN-CONTAINING PROTEIN"/>
    <property type="match status" value="1"/>
</dbReference>
<keyword evidence="3" id="KW-1185">Reference proteome</keyword>
<proteinExistence type="predicted"/>
<reference evidence="2 3" key="1">
    <citation type="journal article" date="2022" name="Int. J. Syst. Evol. Microbiol.">
        <title>Pseudomonas aegrilactucae sp. nov. and Pseudomonas morbosilactucae sp. nov., pathogens causing bacterial rot of lettuce in Japan.</title>
        <authorList>
            <person name="Sawada H."/>
            <person name="Fujikawa T."/>
            <person name="Satou M."/>
        </authorList>
    </citation>
    <scope>NUCLEOTIDE SEQUENCE [LARGE SCALE GENOMIC DNA]</scope>
    <source>
        <strain evidence="2 3">MAFF 302046</strain>
    </source>
</reference>
<comment type="caution">
    <text evidence="2">The sequence shown here is derived from an EMBL/GenBank/DDBJ whole genome shotgun (WGS) entry which is preliminary data.</text>
</comment>
<dbReference type="InterPro" id="IPR052894">
    <property type="entry name" value="AsmA-related"/>
</dbReference>
<organism evidence="2 3">
    <name type="scientific">Pseudomonas morbosilactucae</name>
    <dbReference type="NCBI Taxonomy" id="2938197"/>
    <lineage>
        <taxon>Bacteria</taxon>
        <taxon>Pseudomonadati</taxon>
        <taxon>Pseudomonadota</taxon>
        <taxon>Gammaproteobacteria</taxon>
        <taxon>Pseudomonadales</taxon>
        <taxon>Pseudomonadaceae</taxon>
        <taxon>Pseudomonas</taxon>
    </lineage>
</organism>
<dbReference type="EMBL" id="JALQCX010000035">
    <property type="protein sequence ID" value="MCK9816201.1"/>
    <property type="molecule type" value="Genomic_DNA"/>
</dbReference>
<feature type="region of interest" description="Disordered" evidence="1">
    <location>
        <begin position="550"/>
        <end position="571"/>
    </location>
</feature>
<dbReference type="InterPro" id="IPR036737">
    <property type="entry name" value="OmpA-like_sf"/>
</dbReference>
<dbReference type="Gene3D" id="3.30.1330.60">
    <property type="entry name" value="OmpA-like domain"/>
    <property type="match status" value="1"/>
</dbReference>
<dbReference type="RefSeq" id="WP_268262786.1">
    <property type="nucleotide sequence ID" value="NZ_JALQCX010000035.1"/>
</dbReference>
<gene>
    <name evidence="2" type="ORF">M1B35_19235</name>
</gene>
<evidence type="ECO:0000313" key="2">
    <source>
        <dbReference type="EMBL" id="MCK9816201.1"/>
    </source>
</evidence>
<dbReference type="PANTHER" id="PTHR30441">
    <property type="entry name" value="DUF748 DOMAIN-CONTAINING PROTEIN"/>
    <property type="match status" value="1"/>
</dbReference>